<organism evidence="8 9">
    <name type="scientific">Adlercreutzia shanghongiae</name>
    <dbReference type="NCBI Taxonomy" id="3111773"/>
    <lineage>
        <taxon>Bacteria</taxon>
        <taxon>Bacillati</taxon>
        <taxon>Actinomycetota</taxon>
        <taxon>Coriobacteriia</taxon>
        <taxon>Eggerthellales</taxon>
        <taxon>Eggerthellaceae</taxon>
        <taxon>Adlercreutzia</taxon>
    </lineage>
</organism>
<dbReference type="Proteomes" id="UP001343724">
    <property type="component" value="Unassembled WGS sequence"/>
</dbReference>
<dbReference type="InterPro" id="IPR009010">
    <property type="entry name" value="Asp_de-COase-like_dom_sf"/>
</dbReference>
<dbReference type="Pfam" id="PF00384">
    <property type="entry name" value="Molybdopterin"/>
    <property type="match status" value="1"/>
</dbReference>
<comment type="similarity">
    <text evidence="1">Belongs to the prokaryotic molybdopterin-containing oxidoreductase family.</text>
</comment>
<dbReference type="Gene3D" id="3.40.228.10">
    <property type="entry name" value="Dimethylsulfoxide Reductase, domain 2"/>
    <property type="match status" value="1"/>
</dbReference>
<keyword evidence="9" id="KW-1185">Reference proteome</keyword>
<evidence type="ECO:0000259" key="6">
    <source>
        <dbReference type="Pfam" id="PF01568"/>
    </source>
</evidence>
<evidence type="ECO:0000259" key="5">
    <source>
        <dbReference type="Pfam" id="PF00384"/>
    </source>
</evidence>
<feature type="domain" description="Molybdopterin oxidoreductase" evidence="5">
    <location>
        <begin position="64"/>
        <end position="503"/>
    </location>
</feature>
<dbReference type="EMBL" id="JAYMFH010000003">
    <property type="protein sequence ID" value="MEC4294447.1"/>
    <property type="molecule type" value="Genomic_DNA"/>
</dbReference>
<reference evidence="8 9" key="1">
    <citation type="submission" date="2024-01" db="EMBL/GenBank/DDBJ databases">
        <title>novel species in genus Adlercreutzia.</title>
        <authorList>
            <person name="Liu X."/>
        </authorList>
    </citation>
    <scope>NUCLEOTIDE SEQUENCE [LARGE SCALE GENOMIC DNA]</scope>
    <source>
        <strain evidence="8 9">R22</strain>
    </source>
</reference>
<dbReference type="Gene3D" id="3.40.50.740">
    <property type="match status" value="1"/>
</dbReference>
<dbReference type="Pfam" id="PF01568">
    <property type="entry name" value="Molydop_binding"/>
    <property type="match status" value="1"/>
</dbReference>
<dbReference type="InterPro" id="IPR006656">
    <property type="entry name" value="Mopterin_OxRdtase"/>
</dbReference>
<gene>
    <name evidence="8" type="ORF">VJ920_03900</name>
</gene>
<dbReference type="InterPro" id="IPR006657">
    <property type="entry name" value="MoPterin_dinucl-bd_dom"/>
</dbReference>
<dbReference type="SUPFAM" id="SSF53706">
    <property type="entry name" value="Formate dehydrogenase/DMSO reductase, domains 1-3"/>
    <property type="match status" value="1"/>
</dbReference>
<comment type="caution">
    <text evidence="8">The sequence shown here is derived from an EMBL/GenBank/DDBJ whole genome shotgun (WGS) entry which is preliminary data.</text>
</comment>
<evidence type="ECO:0000313" key="8">
    <source>
        <dbReference type="EMBL" id="MEC4294447.1"/>
    </source>
</evidence>
<dbReference type="Gene3D" id="2.40.40.20">
    <property type="match status" value="1"/>
</dbReference>
<dbReference type="Gene3D" id="2.20.25.90">
    <property type="entry name" value="ADC-like domains"/>
    <property type="match status" value="1"/>
</dbReference>
<evidence type="ECO:0000256" key="4">
    <source>
        <dbReference type="ARBA" id="ARBA00023014"/>
    </source>
</evidence>
<keyword evidence="4" id="KW-0411">Iron-sulfur</keyword>
<evidence type="ECO:0000256" key="2">
    <source>
        <dbReference type="ARBA" id="ARBA00022723"/>
    </source>
</evidence>
<feature type="domain" description="Molybdopterin dinucleotide-binding" evidence="6">
    <location>
        <begin position="604"/>
        <end position="723"/>
    </location>
</feature>
<dbReference type="Pfam" id="PF04879">
    <property type="entry name" value="Molybdop_Fe4S4"/>
    <property type="match status" value="1"/>
</dbReference>
<feature type="domain" description="4Fe-4S Mo/W bis-MGD-type" evidence="7">
    <location>
        <begin position="7"/>
        <end position="37"/>
    </location>
</feature>
<dbReference type="InterPro" id="IPR050612">
    <property type="entry name" value="Prok_Mopterin_Oxidored"/>
</dbReference>
<dbReference type="SUPFAM" id="SSF50692">
    <property type="entry name" value="ADC-like"/>
    <property type="match status" value="1"/>
</dbReference>
<dbReference type="PANTHER" id="PTHR43742:SF6">
    <property type="entry name" value="OXIDOREDUCTASE YYAE-RELATED"/>
    <property type="match status" value="1"/>
</dbReference>
<keyword evidence="2" id="KW-0479">Metal-binding</keyword>
<evidence type="ECO:0000313" key="9">
    <source>
        <dbReference type="Proteomes" id="UP001343724"/>
    </source>
</evidence>
<name>A0ABU6IX67_9ACTN</name>
<proteinExistence type="inferred from homology"/>
<sequence>MSCIEERPSNCQYCGYDCAVIATVEDGRVTKLRPDPARYPYGASVMASCKRWPMNVEALDAPDRINFPLRRKGERGSGQWERVSWDEALDDIAARLADLAAEHGPATLASAIGGPHCSFWPLHRFMNRFGSPNNMGIGQICWNPRIWMDMVTFGWTVEADIVAGLTECLFIWGTNPAHSDNSAFWAHIQAYAAGAGSLVVVDPRKTEAAEIADVWLPVRPGTDAVLALGLLNVIIDEGLTDDDFMEAWCHGFDELARAVAPWTPEEVAQVCGVPAEDIRRAARLFGRARAAAIVSGRGIDQLGRAVPHIHRGICCLRAVTGNVDVPGSCLLAEAPDFVSELVMEQSDEVAEGCWEASLNRGRTPLQSFDGYDALRALTEKLGRTPPMRYLTSALPDYVLTAMETGEPYPVRALIVNATNPLLTYGDSLRVRRALEGLDLLVVLEYHMTPTAALADYVLPAAGALERPVLQVHGGVANAAYGGPAAVAPLYERKRDYDVFRELGLRLGQEDAWPEETLEEAFAASLAPTGLSWEEFCATGLYWPAPTPRKHEQLGRDGAPRGFATTTGKIELASELLPRFGGPRVPEPVLAGRLGEEAPGAGERLILVTGARRQPYNASMYFENPRFRAQCPAPQATVSPATAARLGLVAGEAVELETVAGTARFLLDIAPMRDDTVSADYGWWRPEDDPAAPHFGAMEESNANLLTVCAKDEPLIGTWSYNAIPCRLRPYAGRLGWQDDTDTTSL</sequence>
<dbReference type="RefSeq" id="WP_326439441.1">
    <property type="nucleotide sequence ID" value="NZ_JAYMFH010000003.1"/>
</dbReference>
<protein>
    <submittedName>
        <fullName evidence="8">Molybdopterin-dependent oxidoreductase</fullName>
    </submittedName>
</protein>
<dbReference type="InterPro" id="IPR006963">
    <property type="entry name" value="Mopterin_OxRdtase_4Fe-4S_dom"/>
</dbReference>
<accession>A0ABU6IX67</accession>
<evidence type="ECO:0000256" key="3">
    <source>
        <dbReference type="ARBA" id="ARBA00023004"/>
    </source>
</evidence>
<evidence type="ECO:0000256" key="1">
    <source>
        <dbReference type="ARBA" id="ARBA00010312"/>
    </source>
</evidence>
<evidence type="ECO:0000259" key="7">
    <source>
        <dbReference type="Pfam" id="PF04879"/>
    </source>
</evidence>
<dbReference type="PANTHER" id="PTHR43742">
    <property type="entry name" value="TRIMETHYLAMINE-N-OXIDE REDUCTASE"/>
    <property type="match status" value="1"/>
</dbReference>
<keyword evidence="3" id="KW-0408">Iron</keyword>